<feature type="transmembrane region" description="Helical" evidence="2">
    <location>
        <begin position="110"/>
        <end position="129"/>
    </location>
</feature>
<accession>A0A194XC55</accession>
<evidence type="ECO:0000256" key="1">
    <source>
        <dbReference type="SAM" id="MobiDB-lite"/>
    </source>
</evidence>
<evidence type="ECO:0000313" key="4">
    <source>
        <dbReference type="Proteomes" id="UP000070700"/>
    </source>
</evidence>
<dbReference type="AlphaFoldDB" id="A0A194XC55"/>
<keyword evidence="2" id="KW-0812">Transmembrane</keyword>
<protein>
    <submittedName>
        <fullName evidence="3">Uncharacterized protein</fullName>
    </submittedName>
</protein>
<reference evidence="3 4" key="1">
    <citation type="submission" date="2015-10" db="EMBL/GenBank/DDBJ databases">
        <title>Full genome of DAOMC 229536 Phialocephala scopiformis, a fungal endophyte of spruce producing the potent anti-insectan compound rugulosin.</title>
        <authorList>
            <consortium name="DOE Joint Genome Institute"/>
            <person name="Walker A.K."/>
            <person name="Frasz S.L."/>
            <person name="Seifert K.A."/>
            <person name="Miller J.D."/>
            <person name="Mondo S.J."/>
            <person name="Labutti K."/>
            <person name="Lipzen A."/>
            <person name="Dockter R."/>
            <person name="Kennedy M."/>
            <person name="Grigoriev I.V."/>
            <person name="Spatafora J.W."/>
        </authorList>
    </citation>
    <scope>NUCLEOTIDE SEQUENCE [LARGE SCALE GENOMIC DNA]</scope>
    <source>
        <strain evidence="3 4">CBS 120377</strain>
    </source>
</reference>
<dbReference type="RefSeq" id="XP_018072099.1">
    <property type="nucleotide sequence ID" value="XM_018221125.1"/>
</dbReference>
<feature type="compositionally biased region" description="Polar residues" evidence="1">
    <location>
        <begin position="679"/>
        <end position="692"/>
    </location>
</feature>
<dbReference type="KEGG" id="psco:LY89DRAFT_747572"/>
<dbReference type="InParanoid" id="A0A194XC55"/>
<sequence length="719" mass="80492">MSTNTTVYTGFWTNWSKGAVTGSTLTLSNRNGAVLIAALAIFLQFAGIGSWSIMCFVAHQMRTTTEARDGLHHQQQAVLRNATSDFGTLWQFTRIGWAWRSRSSSFRRSLTPVLIGALHVIAFGAASILSSHITTVGDQVLVAQSPLCGDWKVATAGTTLNSTTGREETAYDSYLRMTMAASQEYVQTCLSGSELPECNTFKQRQLYWTSANISCPFDNLCLGAENGSFYMDTGVLDSRDDFGINGRDKERIQFRKNTTCVPIKSDGYMVEGNSSIDFDGYFSSGSSGTAAFNYTAAFYGPMNPEQFADSGIEDSSISNATYIYTNFREMATPMWNNGKSPYDVHVETSIQGFFTPLPEFKSSNQTLSLIFASIGGFYQEVSDDLWLSAHKNYTIQDDEASGGSYEEEIFYPDRKLSALACVEQVQICNPSPQFNNRSRCTPWLPSDVLESSKEILAEVLDTERQKALAYTMRVASETSMIFYVIDSLSSPLLADELAYAGQLLPPAPNQWVLEASNWFTISLANTQRFFNEYVTGPPQEFAQYKDQDTARNYPSIGWVCQNLIIRRNDFTNFSTLAISLVFGLGLLVMATSMCLETLVGLFRIRLKKSKWKQRAWWAEGTLQLQRRAFEALGVRDWESGDWDSIPLSDRGHTWNAFQYWDEIRPLVKTPEKSPGELESQASPSVHDGSQQTHSMVMKLPLVAEKEMKKDVQRIRSKSF</sequence>
<feature type="transmembrane region" description="Helical" evidence="2">
    <location>
        <begin position="576"/>
        <end position="602"/>
    </location>
</feature>
<name>A0A194XC55_MOLSC</name>
<feature type="transmembrane region" description="Helical" evidence="2">
    <location>
        <begin position="33"/>
        <end position="58"/>
    </location>
</feature>
<gene>
    <name evidence="3" type="ORF">LY89DRAFT_747572</name>
</gene>
<dbReference type="GeneID" id="28830851"/>
<evidence type="ECO:0000256" key="2">
    <source>
        <dbReference type="SAM" id="Phobius"/>
    </source>
</evidence>
<keyword evidence="2" id="KW-0472">Membrane</keyword>
<proteinExistence type="predicted"/>
<keyword evidence="2" id="KW-1133">Transmembrane helix</keyword>
<keyword evidence="4" id="KW-1185">Reference proteome</keyword>
<dbReference type="Proteomes" id="UP000070700">
    <property type="component" value="Unassembled WGS sequence"/>
</dbReference>
<feature type="region of interest" description="Disordered" evidence="1">
    <location>
        <begin position="671"/>
        <end position="692"/>
    </location>
</feature>
<evidence type="ECO:0000313" key="3">
    <source>
        <dbReference type="EMBL" id="KUJ17744.1"/>
    </source>
</evidence>
<dbReference type="EMBL" id="KQ947414">
    <property type="protein sequence ID" value="KUJ17744.1"/>
    <property type="molecule type" value="Genomic_DNA"/>
</dbReference>
<dbReference type="OrthoDB" id="3557131at2759"/>
<organism evidence="3 4">
    <name type="scientific">Mollisia scopiformis</name>
    <name type="common">Conifer needle endophyte fungus</name>
    <name type="synonym">Phialocephala scopiformis</name>
    <dbReference type="NCBI Taxonomy" id="149040"/>
    <lineage>
        <taxon>Eukaryota</taxon>
        <taxon>Fungi</taxon>
        <taxon>Dikarya</taxon>
        <taxon>Ascomycota</taxon>
        <taxon>Pezizomycotina</taxon>
        <taxon>Leotiomycetes</taxon>
        <taxon>Helotiales</taxon>
        <taxon>Mollisiaceae</taxon>
        <taxon>Mollisia</taxon>
    </lineage>
</organism>